<sequence length="94" mass="10036">MFYVTNGDVMPEGIGYGTSPAFQPSLAVPRGDQLAQQAQQINARQSEVVAETVQRQADFSSNRAESLARVAEQIEQRAQTDAGPGVGDVVDITV</sequence>
<dbReference type="AlphaFoldDB" id="A0A0M7AFS8"/>
<accession>A0A0M7AFS8</accession>
<gene>
    <name evidence="1" type="ORF">LAX5112_03724</name>
</gene>
<keyword evidence="2" id="KW-1185">Reference proteome</keyword>
<evidence type="ECO:0000313" key="1">
    <source>
        <dbReference type="EMBL" id="CTQ74005.1"/>
    </source>
</evidence>
<protein>
    <submittedName>
        <fullName evidence="1">Uncharacterized protein</fullName>
    </submittedName>
</protein>
<name>A0A0M7AFS8_9HYPH</name>
<evidence type="ECO:0000313" key="2">
    <source>
        <dbReference type="Proteomes" id="UP000053235"/>
    </source>
</evidence>
<proteinExistence type="predicted"/>
<organism evidence="1 2">
    <name type="scientific">Roseibium alexandrii</name>
    <dbReference type="NCBI Taxonomy" id="388408"/>
    <lineage>
        <taxon>Bacteria</taxon>
        <taxon>Pseudomonadati</taxon>
        <taxon>Pseudomonadota</taxon>
        <taxon>Alphaproteobacteria</taxon>
        <taxon>Hyphomicrobiales</taxon>
        <taxon>Stappiaceae</taxon>
        <taxon>Roseibium</taxon>
    </lineage>
</organism>
<dbReference type="STRING" id="388408.LAX5112_03724"/>
<dbReference type="Proteomes" id="UP000053235">
    <property type="component" value="Unassembled WGS sequence"/>
</dbReference>
<dbReference type="EMBL" id="CXWD01000016">
    <property type="protein sequence ID" value="CTQ74005.1"/>
    <property type="molecule type" value="Genomic_DNA"/>
</dbReference>
<reference evidence="2" key="1">
    <citation type="submission" date="2015-07" db="EMBL/GenBank/DDBJ databases">
        <authorList>
            <person name="Rodrigo-Torres Lidia"/>
            <person name="Arahal R.David."/>
        </authorList>
    </citation>
    <scope>NUCLEOTIDE SEQUENCE [LARGE SCALE GENOMIC DNA]</scope>
    <source>
        <strain evidence="2">CECT 5112</strain>
    </source>
</reference>